<evidence type="ECO:0000313" key="7">
    <source>
        <dbReference type="Proteomes" id="UP000623172"/>
    </source>
</evidence>
<name>A0A926HR38_9FIRM</name>
<proteinExistence type="inferred from homology"/>
<comment type="similarity">
    <text evidence="1">Belongs to the cytidine and deoxycytidylate deaminase family.</text>
</comment>
<dbReference type="PROSITE" id="PS51747">
    <property type="entry name" value="CYT_DCMP_DEAMINASES_2"/>
    <property type="match status" value="1"/>
</dbReference>
<organism evidence="6 7">
    <name type="scientific">Gehongia tenuis</name>
    <dbReference type="NCBI Taxonomy" id="2763655"/>
    <lineage>
        <taxon>Bacteria</taxon>
        <taxon>Bacillati</taxon>
        <taxon>Bacillota</taxon>
        <taxon>Clostridia</taxon>
        <taxon>Christensenellales</taxon>
        <taxon>Christensenellaceae</taxon>
        <taxon>Gehongia</taxon>
    </lineage>
</organism>
<evidence type="ECO:0000259" key="5">
    <source>
        <dbReference type="PROSITE" id="PS51747"/>
    </source>
</evidence>
<dbReference type="Gene3D" id="3.40.140.10">
    <property type="entry name" value="Cytidine Deaminase, domain 2"/>
    <property type="match status" value="1"/>
</dbReference>
<gene>
    <name evidence="6" type="ORF">H8696_08530</name>
</gene>
<dbReference type="GO" id="GO:0055086">
    <property type="term" value="P:nucleobase-containing small molecule metabolic process"/>
    <property type="evidence" value="ECO:0007669"/>
    <property type="project" value="UniProtKB-ARBA"/>
</dbReference>
<dbReference type="Proteomes" id="UP000623172">
    <property type="component" value="Unassembled WGS sequence"/>
</dbReference>
<evidence type="ECO:0000256" key="1">
    <source>
        <dbReference type="ARBA" id="ARBA00006576"/>
    </source>
</evidence>
<keyword evidence="3" id="KW-0378">Hydrolase</keyword>
<accession>A0A926HR38</accession>
<evidence type="ECO:0000256" key="3">
    <source>
        <dbReference type="ARBA" id="ARBA00022801"/>
    </source>
</evidence>
<dbReference type="InterPro" id="IPR016192">
    <property type="entry name" value="APOBEC/CMP_deaminase_Zn-bd"/>
</dbReference>
<evidence type="ECO:0000256" key="2">
    <source>
        <dbReference type="ARBA" id="ARBA00022723"/>
    </source>
</evidence>
<reference evidence="6" key="1">
    <citation type="submission" date="2020-08" db="EMBL/GenBank/DDBJ databases">
        <title>Genome public.</title>
        <authorList>
            <person name="Liu C."/>
            <person name="Sun Q."/>
        </authorList>
    </citation>
    <scope>NUCLEOTIDE SEQUENCE</scope>
    <source>
        <strain evidence="6">NSJ-53</strain>
    </source>
</reference>
<protein>
    <submittedName>
        <fullName evidence="6">Cytidine deaminase</fullName>
    </submittedName>
</protein>
<keyword evidence="2" id="KW-0479">Metal-binding</keyword>
<evidence type="ECO:0000313" key="6">
    <source>
        <dbReference type="EMBL" id="MBC8531891.1"/>
    </source>
</evidence>
<dbReference type="InterPro" id="IPR002125">
    <property type="entry name" value="CMP_dCMP_dom"/>
</dbReference>
<keyword evidence="7" id="KW-1185">Reference proteome</keyword>
<dbReference type="GO" id="GO:0008270">
    <property type="term" value="F:zinc ion binding"/>
    <property type="evidence" value="ECO:0007669"/>
    <property type="project" value="InterPro"/>
</dbReference>
<dbReference type="CDD" id="cd01283">
    <property type="entry name" value="cytidine_deaminase"/>
    <property type="match status" value="1"/>
</dbReference>
<dbReference type="GO" id="GO:0004126">
    <property type="term" value="F:cytidine deaminase activity"/>
    <property type="evidence" value="ECO:0007669"/>
    <property type="project" value="UniProtKB-ARBA"/>
</dbReference>
<sequence length="124" mass="13377">MNFDELRAIAKKTLNPRDLTDNASAGSVAAALLTEAGHVYTGVCIDVPCSMGFCAEHAAIAAMITAGENRIVKIVAVWEGGHVVPPCGRCREFMFQIDPRNVNAEVLLEDGVKPLDELLPDRWA</sequence>
<keyword evidence="4" id="KW-0862">Zinc</keyword>
<dbReference type="PROSITE" id="PS00903">
    <property type="entry name" value="CYT_DCMP_DEAMINASES_1"/>
    <property type="match status" value="1"/>
</dbReference>
<dbReference type="GO" id="GO:0072527">
    <property type="term" value="P:pyrimidine-containing compound metabolic process"/>
    <property type="evidence" value="ECO:0007669"/>
    <property type="project" value="UniProtKB-ARBA"/>
</dbReference>
<dbReference type="InterPro" id="IPR016193">
    <property type="entry name" value="Cytidine_deaminase-like"/>
</dbReference>
<dbReference type="RefSeq" id="WP_249316661.1">
    <property type="nucleotide sequence ID" value="NZ_JACRSR010000003.1"/>
</dbReference>
<dbReference type="AlphaFoldDB" id="A0A926HR38"/>
<comment type="caution">
    <text evidence="6">The sequence shown here is derived from an EMBL/GenBank/DDBJ whole genome shotgun (WGS) entry which is preliminary data.</text>
</comment>
<dbReference type="GO" id="GO:0005829">
    <property type="term" value="C:cytosol"/>
    <property type="evidence" value="ECO:0007669"/>
    <property type="project" value="TreeGrafter"/>
</dbReference>
<dbReference type="SUPFAM" id="SSF53927">
    <property type="entry name" value="Cytidine deaminase-like"/>
    <property type="match status" value="1"/>
</dbReference>
<dbReference type="PANTHER" id="PTHR11644">
    <property type="entry name" value="CYTIDINE DEAMINASE"/>
    <property type="match status" value="1"/>
</dbReference>
<dbReference type="EMBL" id="JACRSR010000003">
    <property type="protein sequence ID" value="MBC8531891.1"/>
    <property type="molecule type" value="Genomic_DNA"/>
</dbReference>
<dbReference type="Pfam" id="PF00383">
    <property type="entry name" value="dCMP_cyt_deam_1"/>
    <property type="match status" value="1"/>
</dbReference>
<dbReference type="InterPro" id="IPR050202">
    <property type="entry name" value="Cyt/Deoxycyt_deaminase"/>
</dbReference>
<evidence type="ECO:0000256" key="4">
    <source>
        <dbReference type="ARBA" id="ARBA00022833"/>
    </source>
</evidence>
<dbReference type="PANTHER" id="PTHR11644:SF2">
    <property type="entry name" value="CYTIDINE DEAMINASE"/>
    <property type="match status" value="1"/>
</dbReference>
<dbReference type="GO" id="GO:0042802">
    <property type="term" value="F:identical protein binding"/>
    <property type="evidence" value="ECO:0007669"/>
    <property type="project" value="UniProtKB-ARBA"/>
</dbReference>
<feature type="domain" description="CMP/dCMP-type deaminase" evidence="5">
    <location>
        <begin position="1"/>
        <end position="124"/>
    </location>
</feature>